<evidence type="ECO:0000256" key="2">
    <source>
        <dbReference type="ARBA" id="ARBA00006464"/>
    </source>
</evidence>
<dbReference type="GO" id="GO:0016780">
    <property type="term" value="F:phosphotransferase activity, for other substituted phosphate groups"/>
    <property type="evidence" value="ECO:0007669"/>
    <property type="project" value="TreeGrafter"/>
</dbReference>
<keyword evidence="3" id="KW-1003">Cell membrane</keyword>
<evidence type="ECO:0000313" key="11">
    <source>
        <dbReference type="Proteomes" id="UP000182427"/>
    </source>
</evidence>
<evidence type="ECO:0000256" key="8">
    <source>
        <dbReference type="SAM" id="Phobius"/>
    </source>
</evidence>
<dbReference type="Pfam" id="PF02397">
    <property type="entry name" value="Bac_transf"/>
    <property type="match status" value="1"/>
</dbReference>
<organism evidence="10 11">
    <name type="scientific">Terriglobus roseus</name>
    <dbReference type="NCBI Taxonomy" id="392734"/>
    <lineage>
        <taxon>Bacteria</taxon>
        <taxon>Pseudomonadati</taxon>
        <taxon>Acidobacteriota</taxon>
        <taxon>Terriglobia</taxon>
        <taxon>Terriglobales</taxon>
        <taxon>Acidobacteriaceae</taxon>
        <taxon>Terriglobus</taxon>
    </lineage>
</organism>
<gene>
    <name evidence="10" type="ORF">SAMN05444167_0863</name>
</gene>
<dbReference type="EMBL" id="LT629690">
    <property type="protein sequence ID" value="SDE93683.1"/>
    <property type="molecule type" value="Genomic_DNA"/>
</dbReference>
<evidence type="ECO:0000256" key="4">
    <source>
        <dbReference type="ARBA" id="ARBA00022679"/>
    </source>
</evidence>
<evidence type="ECO:0000256" key="5">
    <source>
        <dbReference type="ARBA" id="ARBA00022692"/>
    </source>
</evidence>
<accession>A0A1G7H036</accession>
<keyword evidence="7 8" id="KW-0472">Membrane</keyword>
<keyword evidence="5 8" id="KW-0812">Transmembrane</keyword>
<feature type="transmembrane region" description="Helical" evidence="8">
    <location>
        <begin position="66"/>
        <end position="87"/>
    </location>
</feature>
<evidence type="ECO:0000313" key="10">
    <source>
        <dbReference type="EMBL" id="SDE93683.1"/>
    </source>
</evidence>
<dbReference type="Proteomes" id="UP000182427">
    <property type="component" value="Chromosome I"/>
</dbReference>
<keyword evidence="11" id="KW-1185">Reference proteome</keyword>
<name>A0A1G7H036_9BACT</name>
<evidence type="ECO:0000256" key="1">
    <source>
        <dbReference type="ARBA" id="ARBA00004236"/>
    </source>
</evidence>
<evidence type="ECO:0000256" key="7">
    <source>
        <dbReference type="ARBA" id="ARBA00023136"/>
    </source>
</evidence>
<dbReference type="PANTHER" id="PTHR30576:SF4">
    <property type="entry name" value="UNDECAPRENYL-PHOSPHATE GALACTOSE PHOSPHOTRANSFERASE"/>
    <property type="match status" value="1"/>
</dbReference>
<evidence type="ECO:0000259" key="9">
    <source>
        <dbReference type="Pfam" id="PF02397"/>
    </source>
</evidence>
<dbReference type="AlphaFoldDB" id="A0A1G7H036"/>
<proteinExistence type="inferred from homology"/>
<reference evidence="10 11" key="1">
    <citation type="submission" date="2016-10" db="EMBL/GenBank/DDBJ databases">
        <authorList>
            <person name="de Groot N.N."/>
        </authorList>
    </citation>
    <scope>NUCLEOTIDE SEQUENCE [LARGE SCALE GENOMIC DNA]</scope>
    <source>
        <strain evidence="10 11">GAS232</strain>
    </source>
</reference>
<sequence length="258" mass="29656">MLQRSASLKNTAYRNMRGLALSTDTRSNESFESFGYDHVVPLDLIRSANAKTSSFTYRVVKRSVDLLGCLLLLPVVLPVFLAVALLVRLSSPGPVFYREIRRGRNGREFEILKFRSMHTKEHLREVLSYNECEMTQMKRRQEEKHIEDPRVTSIGRYLRKFSLDEVPQIINVLRGEMSFVGPRPVVSAELERYGVNAHFYKLLVPGITGLWQVSGRNDVSYEQRVQFDVQYCSEWSALLDMSIFLRTIPAVLKGKGAY</sequence>
<protein>
    <submittedName>
        <fullName evidence="10">Exopolysaccharide production protein ExoY</fullName>
    </submittedName>
</protein>
<dbReference type="PANTHER" id="PTHR30576">
    <property type="entry name" value="COLANIC BIOSYNTHESIS UDP-GLUCOSE LIPID CARRIER TRANSFERASE"/>
    <property type="match status" value="1"/>
</dbReference>
<feature type="domain" description="Bacterial sugar transferase" evidence="9">
    <location>
        <begin position="61"/>
        <end position="253"/>
    </location>
</feature>
<keyword evidence="6 8" id="KW-1133">Transmembrane helix</keyword>
<evidence type="ECO:0000256" key="3">
    <source>
        <dbReference type="ARBA" id="ARBA00022475"/>
    </source>
</evidence>
<keyword evidence="4" id="KW-0808">Transferase</keyword>
<evidence type="ECO:0000256" key="6">
    <source>
        <dbReference type="ARBA" id="ARBA00022989"/>
    </source>
</evidence>
<dbReference type="GO" id="GO:0005886">
    <property type="term" value="C:plasma membrane"/>
    <property type="evidence" value="ECO:0007669"/>
    <property type="project" value="UniProtKB-SubCell"/>
</dbReference>
<dbReference type="InterPro" id="IPR003362">
    <property type="entry name" value="Bact_transf"/>
</dbReference>
<comment type="subcellular location">
    <subcellularLocation>
        <location evidence="1">Cell membrane</location>
    </subcellularLocation>
</comment>
<comment type="similarity">
    <text evidence="2">Belongs to the bacterial sugar transferase family.</text>
</comment>